<sequence length="254" mass="27206">MPPPRPLADTDRDHELESFATVLAGLLPGRWTVEHHRHRTYEDQAEHAADVWDLNDVAAAIAEYELGEDAHLVRADGTRLYVTLRPLHEEFLVAAIAPEVAPEAFAGVREPDGIAVPADPELAARAIDADLLPRYDIALSQVRHNAMNPPQPAPSPDAQVVMTWNEDGSLTATTTAQPAAEILIDEGFTRKESPAAYVLAGDDTRAQGRAVQTAGARLARLGIGTVLRTAPRSAIDAALPAAPARARTAPARGR</sequence>
<evidence type="ECO:0000313" key="2">
    <source>
        <dbReference type="Proteomes" id="UP000217676"/>
    </source>
</evidence>
<proteinExistence type="predicted"/>
<protein>
    <submittedName>
        <fullName evidence="1">Uncharacterized protein</fullName>
    </submittedName>
</protein>
<dbReference type="KEGG" id="slau:SLA_7139"/>
<evidence type="ECO:0000313" key="1">
    <source>
        <dbReference type="EMBL" id="BAU88005.1"/>
    </source>
</evidence>
<dbReference type="Proteomes" id="UP000217676">
    <property type="component" value="Chromosome"/>
</dbReference>
<name>A0A160P9H9_STRLU</name>
<dbReference type="EMBL" id="AP017424">
    <property type="protein sequence ID" value="BAU88005.1"/>
    <property type="molecule type" value="Genomic_DNA"/>
</dbReference>
<gene>
    <name evidence="1" type="ORF">SLA_7139</name>
</gene>
<organism evidence="1 2">
    <name type="scientific">Streptomyces laurentii</name>
    <dbReference type="NCBI Taxonomy" id="39478"/>
    <lineage>
        <taxon>Bacteria</taxon>
        <taxon>Bacillati</taxon>
        <taxon>Actinomycetota</taxon>
        <taxon>Actinomycetes</taxon>
        <taxon>Kitasatosporales</taxon>
        <taxon>Streptomycetaceae</taxon>
        <taxon>Streptomyces</taxon>
    </lineage>
</organism>
<accession>A0A160P9H9</accession>
<dbReference type="AlphaFoldDB" id="A0A160P9H9"/>
<reference evidence="1 2" key="1">
    <citation type="journal article" date="2016" name="Genome Announc.">
        <title>Complete Genome Sequence of Thiostrepton-Producing Streptomyces laurentii ATCC 31255.</title>
        <authorList>
            <person name="Doi K."/>
            <person name="Fujino Y."/>
            <person name="Nagayoshi Y."/>
            <person name="Ohshima T."/>
            <person name="Ogata S."/>
        </authorList>
    </citation>
    <scope>NUCLEOTIDE SEQUENCE [LARGE SCALE GENOMIC DNA]</scope>
    <source>
        <strain evidence="1 2">ATCC 31255</strain>
    </source>
</reference>
<keyword evidence="2" id="KW-1185">Reference proteome</keyword>